<organism evidence="6 7">
    <name type="scientific">Nocardia terrae</name>
    <dbReference type="NCBI Taxonomy" id="2675851"/>
    <lineage>
        <taxon>Bacteria</taxon>
        <taxon>Bacillati</taxon>
        <taxon>Actinomycetota</taxon>
        <taxon>Actinomycetes</taxon>
        <taxon>Mycobacteriales</taxon>
        <taxon>Nocardiaceae</taxon>
        <taxon>Nocardia</taxon>
    </lineage>
</organism>
<evidence type="ECO:0000256" key="2">
    <source>
        <dbReference type="ARBA" id="ARBA00023125"/>
    </source>
</evidence>
<feature type="domain" description="HTH tetR-type" evidence="5">
    <location>
        <begin position="54"/>
        <end position="114"/>
    </location>
</feature>
<proteinExistence type="predicted"/>
<dbReference type="InterPro" id="IPR009057">
    <property type="entry name" value="Homeodomain-like_sf"/>
</dbReference>
<dbReference type="InterPro" id="IPR050109">
    <property type="entry name" value="HTH-type_TetR-like_transc_reg"/>
</dbReference>
<dbReference type="EMBL" id="WRPP01000010">
    <property type="protein sequence ID" value="MVU82639.1"/>
    <property type="molecule type" value="Genomic_DNA"/>
</dbReference>
<dbReference type="AlphaFoldDB" id="A0A7K1V852"/>
<dbReference type="PANTHER" id="PTHR30055:SF148">
    <property type="entry name" value="TETR-FAMILY TRANSCRIPTIONAL REGULATOR"/>
    <property type="match status" value="1"/>
</dbReference>
<dbReference type="Gene3D" id="1.10.357.10">
    <property type="entry name" value="Tetracycline Repressor, domain 2"/>
    <property type="match status" value="1"/>
</dbReference>
<keyword evidence="1" id="KW-0805">Transcription regulation</keyword>
<dbReference type="GO" id="GO:0003700">
    <property type="term" value="F:DNA-binding transcription factor activity"/>
    <property type="evidence" value="ECO:0007669"/>
    <property type="project" value="TreeGrafter"/>
</dbReference>
<keyword evidence="7" id="KW-1185">Reference proteome</keyword>
<accession>A0A7K1V852</accession>
<dbReference type="Pfam" id="PF16859">
    <property type="entry name" value="TetR_C_11"/>
    <property type="match status" value="1"/>
</dbReference>
<evidence type="ECO:0000256" key="4">
    <source>
        <dbReference type="PROSITE-ProRule" id="PRU00335"/>
    </source>
</evidence>
<dbReference type="SUPFAM" id="SSF46689">
    <property type="entry name" value="Homeodomain-like"/>
    <property type="match status" value="1"/>
</dbReference>
<dbReference type="InterPro" id="IPR036271">
    <property type="entry name" value="Tet_transcr_reg_TetR-rel_C_sf"/>
</dbReference>
<sequence length="236" mass="24812">MPWTRTIGVFVIATSRENATQRCVVIKAGIRVQRNVVLYFGAVTTPGRRSAGGPRQAGAIYGATLELLAAKGYDGLTMEAVAERSGVNKTTLYRWWPAKDALLAAALTDSDLLAFPVPDTGSLRGDLLALAHAIAGLLTDAATGPVATAVLAAAPARPQLAAVGASFFADRLCREQPVFQRAMDRGELGRACDPAAIMDLLAGAIWFRLLLRGQPLTPEYLSGAVDLVIDGLPAAD</sequence>
<keyword evidence="3" id="KW-0804">Transcription</keyword>
<keyword evidence="2 4" id="KW-0238">DNA-binding</keyword>
<dbReference type="SUPFAM" id="SSF48498">
    <property type="entry name" value="Tetracyclin repressor-like, C-terminal domain"/>
    <property type="match status" value="1"/>
</dbReference>
<evidence type="ECO:0000256" key="3">
    <source>
        <dbReference type="ARBA" id="ARBA00023163"/>
    </source>
</evidence>
<dbReference type="Proteomes" id="UP000466794">
    <property type="component" value="Unassembled WGS sequence"/>
</dbReference>
<reference evidence="6 7" key="1">
    <citation type="submission" date="2019-12" db="EMBL/GenBank/DDBJ databases">
        <title>Nocardia sp. nov. ET3-3 isolated from soil.</title>
        <authorList>
            <person name="Kanchanasin P."/>
            <person name="Tanasupawat S."/>
            <person name="Yuki M."/>
            <person name="Kudo T."/>
        </authorList>
    </citation>
    <scope>NUCLEOTIDE SEQUENCE [LARGE SCALE GENOMIC DNA]</scope>
    <source>
        <strain evidence="6 7">ET3-3</strain>
    </source>
</reference>
<evidence type="ECO:0000313" key="6">
    <source>
        <dbReference type="EMBL" id="MVU82639.1"/>
    </source>
</evidence>
<dbReference type="PROSITE" id="PS50977">
    <property type="entry name" value="HTH_TETR_2"/>
    <property type="match status" value="1"/>
</dbReference>
<dbReference type="PRINTS" id="PR00455">
    <property type="entry name" value="HTHTETR"/>
</dbReference>
<dbReference type="Pfam" id="PF00440">
    <property type="entry name" value="TetR_N"/>
    <property type="match status" value="1"/>
</dbReference>
<dbReference type="InterPro" id="IPR001647">
    <property type="entry name" value="HTH_TetR"/>
</dbReference>
<name>A0A7K1V852_9NOCA</name>
<evidence type="ECO:0000256" key="1">
    <source>
        <dbReference type="ARBA" id="ARBA00023015"/>
    </source>
</evidence>
<dbReference type="PANTHER" id="PTHR30055">
    <property type="entry name" value="HTH-TYPE TRANSCRIPTIONAL REGULATOR RUTR"/>
    <property type="match status" value="1"/>
</dbReference>
<protein>
    <submittedName>
        <fullName evidence="6">TetR family transcriptional regulator</fullName>
    </submittedName>
</protein>
<evidence type="ECO:0000259" key="5">
    <source>
        <dbReference type="PROSITE" id="PS50977"/>
    </source>
</evidence>
<gene>
    <name evidence="6" type="ORF">GPX89_36080</name>
</gene>
<dbReference type="GO" id="GO:0000976">
    <property type="term" value="F:transcription cis-regulatory region binding"/>
    <property type="evidence" value="ECO:0007669"/>
    <property type="project" value="TreeGrafter"/>
</dbReference>
<feature type="DNA-binding region" description="H-T-H motif" evidence="4">
    <location>
        <begin position="77"/>
        <end position="96"/>
    </location>
</feature>
<comment type="caution">
    <text evidence="6">The sequence shown here is derived from an EMBL/GenBank/DDBJ whole genome shotgun (WGS) entry which is preliminary data.</text>
</comment>
<evidence type="ECO:0000313" key="7">
    <source>
        <dbReference type="Proteomes" id="UP000466794"/>
    </source>
</evidence>
<dbReference type="Gene3D" id="1.10.10.60">
    <property type="entry name" value="Homeodomain-like"/>
    <property type="match status" value="1"/>
</dbReference>
<dbReference type="InterPro" id="IPR011075">
    <property type="entry name" value="TetR_C"/>
</dbReference>